<dbReference type="InterPro" id="IPR036859">
    <property type="entry name" value="CAP-Gly_dom_sf"/>
</dbReference>
<keyword evidence="3" id="KW-1185">Reference proteome</keyword>
<dbReference type="InterPro" id="IPR000938">
    <property type="entry name" value="CAP-Gly_domain"/>
</dbReference>
<feature type="domain" description="CAP-Gly" evidence="1">
    <location>
        <begin position="72"/>
        <end position="111"/>
    </location>
</feature>
<dbReference type="Gene3D" id="2.30.30.190">
    <property type="entry name" value="CAP Gly-rich-like domain"/>
    <property type="match status" value="1"/>
</dbReference>
<dbReference type="AlphaFoldDB" id="A0A1D3CXR7"/>
<proteinExistence type="predicted"/>
<comment type="caution">
    <text evidence="2">The sequence shown here is derived from an EMBL/GenBank/DDBJ whole genome shotgun (WGS) entry which is preliminary data.</text>
</comment>
<dbReference type="SUPFAM" id="SSF74924">
    <property type="entry name" value="Cap-Gly domain"/>
    <property type="match status" value="1"/>
</dbReference>
<gene>
    <name evidence="2" type="ORF">cyc_08087</name>
</gene>
<accession>A0A1D3CXR7</accession>
<organism evidence="2 3">
    <name type="scientific">Cyclospora cayetanensis</name>
    <dbReference type="NCBI Taxonomy" id="88456"/>
    <lineage>
        <taxon>Eukaryota</taxon>
        <taxon>Sar</taxon>
        <taxon>Alveolata</taxon>
        <taxon>Apicomplexa</taxon>
        <taxon>Conoidasida</taxon>
        <taxon>Coccidia</taxon>
        <taxon>Eucoccidiorida</taxon>
        <taxon>Eimeriorina</taxon>
        <taxon>Eimeriidae</taxon>
        <taxon>Cyclospora</taxon>
    </lineage>
</organism>
<dbReference type="VEuPathDB" id="ToxoDB:cyc_08087"/>
<evidence type="ECO:0000259" key="1">
    <source>
        <dbReference type="Pfam" id="PF01302"/>
    </source>
</evidence>
<protein>
    <submittedName>
        <fullName evidence="2">Tubulin-specific chaperone</fullName>
    </submittedName>
</protein>
<dbReference type="Proteomes" id="UP000095192">
    <property type="component" value="Unassembled WGS sequence"/>
</dbReference>
<dbReference type="InParanoid" id="A0A1D3CXR7"/>
<dbReference type="VEuPathDB" id="ToxoDB:LOC34623901"/>
<reference evidence="2 3" key="1">
    <citation type="journal article" date="2016" name="BMC Genomics">
        <title>Comparative genomics reveals Cyclospora cayetanensis possesses coccidia-like metabolism and invasion components but unique surface antigens.</title>
        <authorList>
            <person name="Liu S."/>
            <person name="Wang L."/>
            <person name="Zheng H."/>
            <person name="Xu Z."/>
            <person name="Roellig D.M."/>
            <person name="Li N."/>
            <person name="Frace M.A."/>
            <person name="Tang K."/>
            <person name="Arrowood M.J."/>
            <person name="Moss D.M."/>
            <person name="Zhang L."/>
            <person name="Feng Y."/>
            <person name="Xiao L."/>
        </authorList>
    </citation>
    <scope>NUCLEOTIDE SEQUENCE [LARGE SCALE GENOMIC DNA]</scope>
    <source>
        <strain evidence="2 3">CHN_HEN01</strain>
    </source>
</reference>
<dbReference type="Pfam" id="PF01302">
    <property type="entry name" value="CAP_GLY"/>
    <property type="match status" value="1"/>
</dbReference>
<dbReference type="EMBL" id="JROU02001564">
    <property type="protein sequence ID" value="OEH75989.1"/>
    <property type="molecule type" value="Genomic_DNA"/>
</dbReference>
<evidence type="ECO:0000313" key="3">
    <source>
        <dbReference type="Proteomes" id="UP000095192"/>
    </source>
</evidence>
<evidence type="ECO:0000313" key="2">
    <source>
        <dbReference type="EMBL" id="OEH75989.1"/>
    </source>
</evidence>
<name>A0A1D3CXR7_9EIME</name>
<sequence>MELQLILPAAADGRESATVPLIDADELSLRAELLKGQDAHKETLELLFLGYSLHALDVFAAAFLSSFVLSVQLIGDRRGQIAYVGRRQSRPPGEIWIGVALDEPLGRTDGRDFKIREAGIPAGTRVQRNAKKADNPQKNGPPLLRLTKTTFLAHRATACIDREQEARRGEEGSCDTLGEIKEGGGKVRWSFSVENTDRLSLGRALACHPMADILLSAQPRAQPPLEGSMRLHRGKMCLAVGNPEDCTLWGEAEATLEQHGVSKLQGKLELPLAMVSLPFAAPSSNQEDGLL</sequence>